<evidence type="ECO:0000256" key="1">
    <source>
        <dbReference type="SAM" id="Phobius"/>
    </source>
</evidence>
<evidence type="ECO:0000313" key="2">
    <source>
        <dbReference type="Ensembl" id="ENSPREP00000000989.1"/>
    </source>
</evidence>
<reference evidence="2" key="3">
    <citation type="submission" date="2025-09" db="UniProtKB">
        <authorList>
            <consortium name="Ensembl"/>
        </authorList>
    </citation>
    <scope>IDENTIFICATION</scope>
    <source>
        <strain evidence="2">Guanapo</strain>
    </source>
</reference>
<name>A0A3P9MUQ7_POERE</name>
<evidence type="ECO:0008006" key="4">
    <source>
        <dbReference type="Google" id="ProtNLM"/>
    </source>
</evidence>
<feature type="transmembrane region" description="Helical" evidence="1">
    <location>
        <begin position="183"/>
        <end position="205"/>
    </location>
</feature>
<reference evidence="2" key="2">
    <citation type="submission" date="2025-08" db="UniProtKB">
        <authorList>
            <consortium name="Ensembl"/>
        </authorList>
    </citation>
    <scope>IDENTIFICATION</scope>
    <source>
        <strain evidence="2">Guanapo</strain>
    </source>
</reference>
<feature type="transmembrane region" description="Helical" evidence="1">
    <location>
        <begin position="6"/>
        <end position="27"/>
    </location>
</feature>
<dbReference type="SUPFAM" id="SSF48726">
    <property type="entry name" value="Immunoglobulin"/>
    <property type="match status" value="1"/>
</dbReference>
<sequence>FQNLHIIYIFVCLIILNIGSHVITQFLTSLFKKILVRSFVAIQPTLHSQHPKTDFFQQNYSLLLRNVQHNNTGNYKATATGNIEKTVGEYTVIVQDPVSPVNLTVTCIDRRFNNFTATCRTADSQINGTFQCNNITCRLLNQTHLKDSSLKIYLEESLITCNHSNNVSQEKSVKNVSSLCENLPVGGSVGAFVLLVSSIICFVVIKCKYLLIFSHNQIIVSKNINLEINTK</sequence>
<dbReference type="AlphaFoldDB" id="A0A3P9MUQ7"/>
<evidence type="ECO:0000313" key="3">
    <source>
        <dbReference type="Proteomes" id="UP000242638"/>
    </source>
</evidence>
<keyword evidence="1" id="KW-0812">Transmembrane</keyword>
<accession>A0A3P9MUQ7</accession>
<dbReference type="InterPro" id="IPR036179">
    <property type="entry name" value="Ig-like_dom_sf"/>
</dbReference>
<reference evidence="3" key="1">
    <citation type="submission" date="2013-11" db="EMBL/GenBank/DDBJ databases">
        <title>The genomic landscape of the Guanapo guppy.</title>
        <authorList>
            <person name="Kuenstner A."/>
            <person name="Dreyer C."/>
        </authorList>
    </citation>
    <scope>NUCLEOTIDE SEQUENCE</scope>
    <source>
        <strain evidence="3">Guanapo</strain>
    </source>
</reference>
<dbReference type="STRING" id="8081.ENSPREP00000000989"/>
<keyword evidence="1" id="KW-1133">Transmembrane helix</keyword>
<proteinExistence type="predicted"/>
<dbReference type="InterPro" id="IPR013783">
    <property type="entry name" value="Ig-like_fold"/>
</dbReference>
<protein>
    <recommendedName>
        <fullName evidence="4">Immunoglobulin V-set domain-containing protein</fullName>
    </recommendedName>
</protein>
<dbReference type="GeneTree" id="ENSGT00940000174562"/>
<keyword evidence="1" id="KW-0472">Membrane</keyword>
<organism evidence="2 3">
    <name type="scientific">Poecilia reticulata</name>
    <name type="common">Guppy</name>
    <name type="synonym">Acanthophacelus reticulatus</name>
    <dbReference type="NCBI Taxonomy" id="8081"/>
    <lineage>
        <taxon>Eukaryota</taxon>
        <taxon>Metazoa</taxon>
        <taxon>Chordata</taxon>
        <taxon>Craniata</taxon>
        <taxon>Vertebrata</taxon>
        <taxon>Euteleostomi</taxon>
        <taxon>Actinopterygii</taxon>
        <taxon>Neopterygii</taxon>
        <taxon>Teleostei</taxon>
        <taxon>Neoteleostei</taxon>
        <taxon>Acanthomorphata</taxon>
        <taxon>Ovalentaria</taxon>
        <taxon>Atherinomorphae</taxon>
        <taxon>Cyprinodontiformes</taxon>
        <taxon>Poeciliidae</taxon>
        <taxon>Poeciliinae</taxon>
        <taxon>Poecilia</taxon>
    </lineage>
</organism>
<dbReference type="Bgee" id="ENSPREG00000000757">
    <property type="expression patterns" value="Expressed in caudal fin and 1 other cell type or tissue"/>
</dbReference>
<dbReference type="Ensembl" id="ENSPRET00000001028.1">
    <property type="protein sequence ID" value="ENSPREP00000000989.1"/>
    <property type="gene ID" value="ENSPREG00000000757.1"/>
</dbReference>
<dbReference type="Gene3D" id="2.60.40.10">
    <property type="entry name" value="Immunoglobulins"/>
    <property type="match status" value="1"/>
</dbReference>
<keyword evidence="3" id="KW-1185">Reference proteome</keyword>
<dbReference type="Proteomes" id="UP000242638">
    <property type="component" value="Unassembled WGS sequence"/>
</dbReference>